<dbReference type="PANTHER" id="PTHR30136:SF24">
    <property type="entry name" value="HTH-TYPE TRANSCRIPTIONAL REPRESSOR ALLR"/>
    <property type="match status" value="1"/>
</dbReference>
<sequence>MGEAQTLAKALDILFAIAATGTQLSVSEIASQVNIPESTAYRLLRTLEQNGIVERKIKGKISLGFRILDLARCLYQEMDRELFIIARPIMEGLTEECGETSVLMVRSGIHAVCIQSVESQRAIRFSLPNGRILPLHVSASGKVILAFEDKTVIEQVLAHIGDPGPVARDLETIRQQGCSITVAEIDQDVMGIGVPVYDAYGRIMASLTIAGPVERMQKQDLAALAQTVRQAAGQISGRLQHQETSAASGGKV</sequence>
<proteinExistence type="predicted"/>
<dbReference type="PANTHER" id="PTHR30136">
    <property type="entry name" value="HELIX-TURN-HELIX TRANSCRIPTIONAL REGULATOR, ICLR FAMILY"/>
    <property type="match status" value="1"/>
</dbReference>
<accession>A0A1H8WRR5</accession>
<evidence type="ECO:0000259" key="4">
    <source>
        <dbReference type="PROSITE" id="PS51077"/>
    </source>
</evidence>
<feature type="domain" description="HTH iclR-type" evidence="4">
    <location>
        <begin position="4"/>
        <end position="65"/>
    </location>
</feature>
<reference evidence="6 7" key="1">
    <citation type="submission" date="2016-10" db="EMBL/GenBank/DDBJ databases">
        <authorList>
            <person name="de Groot N.N."/>
        </authorList>
    </citation>
    <scope>NUCLEOTIDE SEQUENCE [LARGE SCALE GENOMIC DNA]</scope>
    <source>
        <strain evidence="6 7">DSM 13305</strain>
    </source>
</reference>
<evidence type="ECO:0000259" key="5">
    <source>
        <dbReference type="PROSITE" id="PS51078"/>
    </source>
</evidence>
<dbReference type="SUPFAM" id="SSF46785">
    <property type="entry name" value="Winged helix' DNA-binding domain"/>
    <property type="match status" value="1"/>
</dbReference>
<keyword evidence="7" id="KW-1185">Reference proteome</keyword>
<evidence type="ECO:0000256" key="2">
    <source>
        <dbReference type="ARBA" id="ARBA00023125"/>
    </source>
</evidence>
<dbReference type="SMART" id="SM00346">
    <property type="entry name" value="HTH_ICLR"/>
    <property type="match status" value="1"/>
</dbReference>
<dbReference type="Pfam" id="PF09339">
    <property type="entry name" value="HTH_IclR"/>
    <property type="match status" value="1"/>
</dbReference>
<dbReference type="Proteomes" id="UP000198847">
    <property type="component" value="Unassembled WGS sequence"/>
</dbReference>
<dbReference type="InterPro" id="IPR014757">
    <property type="entry name" value="Tscrpt_reg_IclR_C"/>
</dbReference>
<dbReference type="InterPro" id="IPR050707">
    <property type="entry name" value="HTH_MetabolicPath_Reg"/>
</dbReference>
<dbReference type="OrthoDB" id="9791752at2"/>
<dbReference type="RefSeq" id="WP_091748555.1">
    <property type="nucleotide sequence ID" value="NZ_FODY01000017.1"/>
</dbReference>
<protein>
    <submittedName>
        <fullName evidence="6">DNA-binding transcriptional regulator, IclR family</fullName>
    </submittedName>
</protein>
<keyword evidence="2 6" id="KW-0238">DNA-binding</keyword>
<dbReference type="GO" id="GO:0003677">
    <property type="term" value="F:DNA binding"/>
    <property type="evidence" value="ECO:0007669"/>
    <property type="project" value="UniProtKB-KW"/>
</dbReference>
<evidence type="ECO:0000313" key="6">
    <source>
        <dbReference type="EMBL" id="SEP30355.1"/>
    </source>
</evidence>
<feature type="domain" description="IclR-ED" evidence="5">
    <location>
        <begin position="66"/>
        <end position="241"/>
    </location>
</feature>
<dbReference type="InterPro" id="IPR036388">
    <property type="entry name" value="WH-like_DNA-bd_sf"/>
</dbReference>
<gene>
    <name evidence="6" type="ORF">SAMN04490178_11768</name>
</gene>
<dbReference type="InterPro" id="IPR036390">
    <property type="entry name" value="WH_DNA-bd_sf"/>
</dbReference>
<dbReference type="PROSITE" id="PS51078">
    <property type="entry name" value="ICLR_ED"/>
    <property type="match status" value="1"/>
</dbReference>
<dbReference type="InterPro" id="IPR005471">
    <property type="entry name" value="Tscrpt_reg_IclR_N"/>
</dbReference>
<dbReference type="Pfam" id="PF01614">
    <property type="entry name" value="IclR_C"/>
    <property type="match status" value="1"/>
</dbReference>
<dbReference type="Gene3D" id="3.30.450.40">
    <property type="match status" value="1"/>
</dbReference>
<dbReference type="EMBL" id="FODY01000017">
    <property type="protein sequence ID" value="SEP30355.1"/>
    <property type="molecule type" value="Genomic_DNA"/>
</dbReference>
<keyword evidence="3" id="KW-0804">Transcription</keyword>
<dbReference type="Gene3D" id="1.10.10.10">
    <property type="entry name" value="Winged helix-like DNA-binding domain superfamily/Winged helix DNA-binding domain"/>
    <property type="match status" value="1"/>
</dbReference>
<dbReference type="SUPFAM" id="SSF55781">
    <property type="entry name" value="GAF domain-like"/>
    <property type="match status" value="1"/>
</dbReference>
<keyword evidence="1" id="KW-0805">Transcription regulation</keyword>
<dbReference type="GO" id="GO:0045892">
    <property type="term" value="P:negative regulation of DNA-templated transcription"/>
    <property type="evidence" value="ECO:0007669"/>
    <property type="project" value="TreeGrafter"/>
</dbReference>
<dbReference type="InterPro" id="IPR029016">
    <property type="entry name" value="GAF-like_dom_sf"/>
</dbReference>
<name>A0A1H8WRR5_9FIRM</name>
<evidence type="ECO:0000313" key="7">
    <source>
        <dbReference type="Proteomes" id="UP000198847"/>
    </source>
</evidence>
<dbReference type="STRING" id="112903.SAMN04490178_11768"/>
<dbReference type="PROSITE" id="PS51077">
    <property type="entry name" value="HTH_ICLR"/>
    <property type="match status" value="1"/>
</dbReference>
<dbReference type="AlphaFoldDB" id="A0A1H8WRR5"/>
<dbReference type="InterPro" id="IPR011991">
    <property type="entry name" value="ArsR-like_HTH"/>
</dbReference>
<evidence type="ECO:0000256" key="3">
    <source>
        <dbReference type="ARBA" id="ARBA00023163"/>
    </source>
</evidence>
<dbReference type="CDD" id="cd00090">
    <property type="entry name" value="HTH_ARSR"/>
    <property type="match status" value="1"/>
</dbReference>
<dbReference type="GO" id="GO:0003700">
    <property type="term" value="F:DNA-binding transcription factor activity"/>
    <property type="evidence" value="ECO:0007669"/>
    <property type="project" value="TreeGrafter"/>
</dbReference>
<organism evidence="6 7">
    <name type="scientific">Propionispora vibrioides</name>
    <dbReference type="NCBI Taxonomy" id="112903"/>
    <lineage>
        <taxon>Bacteria</taxon>
        <taxon>Bacillati</taxon>
        <taxon>Bacillota</taxon>
        <taxon>Negativicutes</taxon>
        <taxon>Selenomonadales</taxon>
        <taxon>Sporomusaceae</taxon>
        <taxon>Propionispora</taxon>
    </lineage>
</organism>
<evidence type="ECO:0000256" key="1">
    <source>
        <dbReference type="ARBA" id="ARBA00023015"/>
    </source>
</evidence>